<evidence type="ECO:0000256" key="1">
    <source>
        <dbReference type="SAM" id="MobiDB-lite"/>
    </source>
</evidence>
<feature type="compositionally biased region" description="Basic and acidic residues" evidence="1">
    <location>
        <begin position="41"/>
        <end position="57"/>
    </location>
</feature>
<evidence type="ECO:0000313" key="2">
    <source>
        <dbReference type="EMBL" id="EHB00492.1"/>
    </source>
</evidence>
<dbReference type="Proteomes" id="UP000006813">
    <property type="component" value="Unassembled WGS sequence"/>
</dbReference>
<reference evidence="2 3" key="1">
    <citation type="journal article" date="2011" name="Nature">
        <title>Genome sequencing reveals insights into physiology and longevity of the naked mole rat.</title>
        <authorList>
            <person name="Kim E.B."/>
            <person name="Fang X."/>
            <person name="Fushan A.A."/>
            <person name="Huang Z."/>
            <person name="Lobanov A.V."/>
            <person name="Han L."/>
            <person name="Marino S.M."/>
            <person name="Sun X."/>
            <person name="Turanov A.A."/>
            <person name="Yang P."/>
            <person name="Yim S.H."/>
            <person name="Zhao X."/>
            <person name="Kasaikina M.V."/>
            <person name="Stoletzki N."/>
            <person name="Peng C."/>
            <person name="Polak P."/>
            <person name="Xiong Z."/>
            <person name="Kiezun A."/>
            <person name="Zhu Y."/>
            <person name="Chen Y."/>
            <person name="Kryukov G.V."/>
            <person name="Zhang Q."/>
            <person name="Peshkin L."/>
            <person name="Yang L."/>
            <person name="Bronson R.T."/>
            <person name="Buffenstein R."/>
            <person name="Wang B."/>
            <person name="Han C."/>
            <person name="Li Q."/>
            <person name="Chen L."/>
            <person name="Zhao W."/>
            <person name="Sunyaev S.R."/>
            <person name="Park T.J."/>
            <person name="Zhang G."/>
            <person name="Wang J."/>
            <person name="Gladyshev V.N."/>
        </authorList>
    </citation>
    <scope>NUCLEOTIDE SEQUENCE [LARGE SCALE GENOMIC DNA]</scope>
</reference>
<feature type="region of interest" description="Disordered" evidence="1">
    <location>
        <begin position="35"/>
        <end position="57"/>
    </location>
</feature>
<sequence>MGRGTWHPSASFLGQKPPPLYLKFGFFLTFPVSSPSPTGHSQEDRKHPEIHSGERAGRPVPIFGAQPSLQVCGGGAIAMRCDAVTLVLGTFCNDASFFSQMLPKVLQKASFVFRSALDQALSLSLRFSIRRLGPGSSGPALLLPADLWEALPDLLRSLQCVESAFSSAPLPAALQLYLFTVSFTRLRYTVPTD</sequence>
<dbReference type="AlphaFoldDB" id="G5ATY1"/>
<evidence type="ECO:0000313" key="3">
    <source>
        <dbReference type="Proteomes" id="UP000006813"/>
    </source>
</evidence>
<gene>
    <name evidence="2" type="ORF">GW7_14413</name>
</gene>
<dbReference type="InParanoid" id="G5ATY1"/>
<protein>
    <submittedName>
        <fullName evidence="2">Uncharacterized protein</fullName>
    </submittedName>
</protein>
<accession>G5ATY1</accession>
<name>G5ATY1_HETGA</name>
<proteinExistence type="predicted"/>
<organism evidence="2 3">
    <name type="scientific">Heterocephalus glaber</name>
    <name type="common">Naked mole rat</name>
    <dbReference type="NCBI Taxonomy" id="10181"/>
    <lineage>
        <taxon>Eukaryota</taxon>
        <taxon>Metazoa</taxon>
        <taxon>Chordata</taxon>
        <taxon>Craniata</taxon>
        <taxon>Vertebrata</taxon>
        <taxon>Euteleostomi</taxon>
        <taxon>Mammalia</taxon>
        <taxon>Eutheria</taxon>
        <taxon>Euarchontoglires</taxon>
        <taxon>Glires</taxon>
        <taxon>Rodentia</taxon>
        <taxon>Hystricomorpha</taxon>
        <taxon>Bathyergidae</taxon>
        <taxon>Heterocephalus</taxon>
    </lineage>
</organism>
<dbReference type="EMBL" id="JH166946">
    <property type="protein sequence ID" value="EHB00492.1"/>
    <property type="molecule type" value="Genomic_DNA"/>
</dbReference>